<evidence type="ECO:0000256" key="1">
    <source>
        <dbReference type="ARBA" id="ARBA00022679"/>
    </source>
</evidence>
<dbReference type="PANTHER" id="PTHR33799:SF1">
    <property type="entry name" value="PTS SYSTEM MANNOSE-SPECIFIC EIIAB COMPONENT-RELATED"/>
    <property type="match status" value="1"/>
</dbReference>
<proteinExistence type="predicted"/>
<dbReference type="GO" id="GO:0016740">
    <property type="term" value="F:transferase activity"/>
    <property type="evidence" value="ECO:0007669"/>
    <property type="project" value="UniProtKB-KW"/>
</dbReference>
<dbReference type="PATRIC" id="fig|1158607.3.peg.245"/>
<dbReference type="InterPro" id="IPR051471">
    <property type="entry name" value="Bacterial_PTS_sugar_comp"/>
</dbReference>
<dbReference type="AlphaFoldDB" id="R2SXS0"/>
<dbReference type="PROSITE" id="PS51096">
    <property type="entry name" value="PTS_EIIA_TYPE_4"/>
    <property type="match status" value="1"/>
</dbReference>
<evidence type="ECO:0000259" key="2">
    <source>
        <dbReference type="PROSITE" id="PS51096"/>
    </source>
</evidence>
<dbReference type="STRING" id="160454.RV10_GL004766"/>
<dbReference type="GO" id="GO:0009401">
    <property type="term" value="P:phosphoenolpyruvate-dependent sugar phosphotransferase system"/>
    <property type="evidence" value="ECO:0007669"/>
    <property type="project" value="InterPro"/>
</dbReference>
<comment type="caution">
    <text evidence="3">The sequence shown here is derived from an EMBL/GenBank/DDBJ whole genome shotgun (WGS) entry which is preliminary data.</text>
</comment>
<evidence type="ECO:0000313" key="3">
    <source>
        <dbReference type="EMBL" id="EOH97576.1"/>
    </source>
</evidence>
<dbReference type="InterPro" id="IPR036662">
    <property type="entry name" value="PTS_EIIA_man-typ_sf"/>
</dbReference>
<organism evidence="3 4">
    <name type="scientific">Enterococcus pallens ATCC BAA-351</name>
    <dbReference type="NCBI Taxonomy" id="1158607"/>
    <lineage>
        <taxon>Bacteria</taxon>
        <taxon>Bacillati</taxon>
        <taxon>Bacillota</taxon>
        <taxon>Bacilli</taxon>
        <taxon>Lactobacillales</taxon>
        <taxon>Enterococcaceae</taxon>
        <taxon>Enterococcus</taxon>
    </lineage>
</organism>
<dbReference type="Gene3D" id="3.40.50.510">
    <property type="entry name" value="Phosphotransferase system, mannose-type IIA component"/>
    <property type="match status" value="1"/>
</dbReference>
<dbReference type="EMBL" id="AJAQ01000001">
    <property type="protein sequence ID" value="EOH97576.1"/>
    <property type="molecule type" value="Genomic_DNA"/>
</dbReference>
<keyword evidence="1" id="KW-0808">Transferase</keyword>
<sequence length="136" mass="15092">MERQYMIATHGELAAGFQSSLNVLAEKGNEIEIINAYITDEDYTPKIVAFIDEVPDEKQAVIFTDLFGGSVNQKVVTEVMTAKKSNVFVVSNANLAIVLSIIFLEEPLSNEKIEQVISECQVQLVQATNSEEEAFF</sequence>
<dbReference type="RefSeq" id="WP_010755309.1">
    <property type="nucleotide sequence ID" value="NZ_ASWD01000002.1"/>
</dbReference>
<dbReference type="OrthoDB" id="6578004at2"/>
<dbReference type="PANTHER" id="PTHR33799">
    <property type="entry name" value="PTS PERMEASE-RELATED-RELATED"/>
    <property type="match status" value="1"/>
</dbReference>
<dbReference type="HOGENOM" id="CLU_123235_3_2_9"/>
<evidence type="ECO:0000313" key="4">
    <source>
        <dbReference type="Proteomes" id="UP000013782"/>
    </source>
</evidence>
<accession>R2SXS0</accession>
<dbReference type="GO" id="GO:0016020">
    <property type="term" value="C:membrane"/>
    <property type="evidence" value="ECO:0007669"/>
    <property type="project" value="InterPro"/>
</dbReference>
<dbReference type="Proteomes" id="UP000013782">
    <property type="component" value="Unassembled WGS sequence"/>
</dbReference>
<keyword evidence="4" id="KW-1185">Reference proteome</keyword>
<name>R2SXS0_9ENTE</name>
<dbReference type="Pfam" id="PF03610">
    <property type="entry name" value="EIIA-man"/>
    <property type="match status" value="1"/>
</dbReference>
<dbReference type="SUPFAM" id="SSF53062">
    <property type="entry name" value="PTS system fructose IIA component-like"/>
    <property type="match status" value="1"/>
</dbReference>
<dbReference type="eggNOG" id="COG2893">
    <property type="taxonomic scope" value="Bacteria"/>
</dbReference>
<gene>
    <name evidence="3" type="ORF">UAU_00244</name>
</gene>
<protein>
    <recommendedName>
        <fullName evidence="2">PTS EIIA type-4 domain-containing protein</fullName>
    </recommendedName>
</protein>
<reference evidence="3 4" key="1">
    <citation type="submission" date="2013-02" db="EMBL/GenBank/DDBJ databases">
        <title>The Genome Sequence of Enterococcus pallens BAA-351.</title>
        <authorList>
            <consortium name="The Broad Institute Genome Sequencing Platform"/>
            <consortium name="The Broad Institute Genome Sequencing Center for Infectious Disease"/>
            <person name="Earl A.M."/>
            <person name="Gilmore M.S."/>
            <person name="Lebreton F."/>
            <person name="Walker B."/>
            <person name="Young S.K."/>
            <person name="Zeng Q."/>
            <person name="Gargeya S."/>
            <person name="Fitzgerald M."/>
            <person name="Haas B."/>
            <person name="Abouelleil A."/>
            <person name="Alvarado L."/>
            <person name="Arachchi H.M."/>
            <person name="Berlin A.M."/>
            <person name="Chapman S.B."/>
            <person name="Dewar J."/>
            <person name="Goldberg J."/>
            <person name="Griggs A."/>
            <person name="Gujja S."/>
            <person name="Hansen M."/>
            <person name="Howarth C."/>
            <person name="Imamovic A."/>
            <person name="Larimer J."/>
            <person name="McCowan C."/>
            <person name="Murphy C."/>
            <person name="Neiman D."/>
            <person name="Pearson M."/>
            <person name="Priest M."/>
            <person name="Roberts A."/>
            <person name="Saif S."/>
            <person name="Shea T."/>
            <person name="Sisk P."/>
            <person name="Sykes S."/>
            <person name="Wortman J."/>
            <person name="Nusbaum C."/>
            <person name="Birren B."/>
        </authorList>
    </citation>
    <scope>NUCLEOTIDE SEQUENCE [LARGE SCALE GENOMIC DNA]</scope>
    <source>
        <strain evidence="3 4">ATCC BAA-351</strain>
    </source>
</reference>
<dbReference type="InterPro" id="IPR004701">
    <property type="entry name" value="PTS_EIIA_man-typ"/>
</dbReference>
<feature type="domain" description="PTS EIIA type-4" evidence="2">
    <location>
        <begin position="2"/>
        <end position="135"/>
    </location>
</feature>